<name>A0A8I0T5Y9_9GAMM</name>
<evidence type="ECO:0000313" key="2">
    <source>
        <dbReference type="Proteomes" id="UP000660708"/>
    </source>
</evidence>
<dbReference type="Proteomes" id="UP000660708">
    <property type="component" value="Unassembled WGS sequence"/>
</dbReference>
<sequence>MNEQFEPLMKHGSIYAKVMADSIQATLLQVAKQELATAEAEQVIGELTAPSLCRDLVEKEHRLAISEELTALREIAMLLLIYIEEQAI</sequence>
<protein>
    <submittedName>
        <fullName evidence="1">Uncharacterized protein</fullName>
    </submittedName>
</protein>
<organism evidence="1 2">
    <name type="scientific">Pseudoalteromonas peptidolytica F12-50-A1</name>
    <dbReference type="NCBI Taxonomy" id="1315280"/>
    <lineage>
        <taxon>Bacteria</taxon>
        <taxon>Pseudomonadati</taxon>
        <taxon>Pseudomonadota</taxon>
        <taxon>Gammaproteobacteria</taxon>
        <taxon>Alteromonadales</taxon>
        <taxon>Pseudoalteromonadaceae</taxon>
        <taxon>Pseudoalteromonas</taxon>
    </lineage>
</organism>
<reference evidence="1 2" key="1">
    <citation type="submission" date="2015-06" db="EMBL/GenBank/DDBJ databases">
        <title>Genome sequence of Pseudoalteromonas peptidolytica.</title>
        <authorList>
            <person name="Xie B.-B."/>
            <person name="Rong J.-C."/>
            <person name="Qin Q.-L."/>
            <person name="Zhang Y.-Z."/>
        </authorList>
    </citation>
    <scope>NUCLEOTIDE SEQUENCE [LARGE SCALE GENOMIC DNA]</scope>
    <source>
        <strain evidence="1 2">F12-50-A1</strain>
    </source>
</reference>
<comment type="caution">
    <text evidence="1">The sequence shown here is derived from an EMBL/GenBank/DDBJ whole genome shotgun (WGS) entry which is preliminary data.</text>
</comment>
<evidence type="ECO:0000313" key="1">
    <source>
        <dbReference type="EMBL" id="MBE0347897.1"/>
    </source>
</evidence>
<keyword evidence="2" id="KW-1185">Reference proteome</keyword>
<gene>
    <name evidence="1" type="ORF">PPEP_a4274</name>
</gene>
<accession>A0A8I0T5Y9</accession>
<dbReference type="AlphaFoldDB" id="A0A8I0T5Y9"/>
<proteinExistence type="predicted"/>
<dbReference type="EMBL" id="AQHF01000028">
    <property type="protein sequence ID" value="MBE0347897.1"/>
    <property type="molecule type" value="Genomic_DNA"/>
</dbReference>
<dbReference type="RefSeq" id="WP_125251931.1">
    <property type="nucleotide sequence ID" value="NZ_AQHF01000028.1"/>
</dbReference>